<evidence type="ECO:0000313" key="3">
    <source>
        <dbReference type="EMBL" id="MCK8784968.1"/>
    </source>
</evidence>
<dbReference type="InterPro" id="IPR005064">
    <property type="entry name" value="BUG"/>
</dbReference>
<dbReference type="PIRSF" id="PIRSF017082">
    <property type="entry name" value="YflP"/>
    <property type="match status" value="1"/>
</dbReference>
<evidence type="ECO:0000313" key="4">
    <source>
        <dbReference type="Proteomes" id="UP001139516"/>
    </source>
</evidence>
<evidence type="ECO:0000256" key="2">
    <source>
        <dbReference type="SAM" id="MobiDB-lite"/>
    </source>
</evidence>
<name>A0A9X1Y7H4_9PROT</name>
<feature type="region of interest" description="Disordered" evidence="2">
    <location>
        <begin position="1"/>
        <end position="26"/>
    </location>
</feature>
<dbReference type="RefSeq" id="WP_248667091.1">
    <property type="nucleotide sequence ID" value="NZ_JALPRX010000046.1"/>
</dbReference>
<dbReference type="Pfam" id="PF03401">
    <property type="entry name" value="TctC"/>
    <property type="match status" value="1"/>
</dbReference>
<evidence type="ECO:0000256" key="1">
    <source>
        <dbReference type="ARBA" id="ARBA00006987"/>
    </source>
</evidence>
<sequence length="363" mass="36939">MVASVVPARPRPHRSPAHGSAGQRAALGHLRRRRLVGATLVAAAAGRPARAASPWPERPVRLLAAMPPGSTPDLIARALAPVLAARFGQPFVVENRPGAGGTLAAGAVAQAGIGSGAGSGAGSGDGHVLGIVMGGPTTTARALNPALPYDPARDFTPVSLLVRAPFLVAVHPALPAADLMGLVALARAEPGRLSYGSVGPGTVTHLAIEEFKARHGIAIEHVAYRGFAEMTLDLIAGRIQLGLDTPFNGVPAVREGRLSALAVTGTRRFDDLPAVPTVAEAGDPAAACFGWTGLVAPAGFPAERARALAAAVREGLAEPSLRAVLGQQATEIVGSDPAEFAALQRAEAARWIAVIERLGLRAG</sequence>
<dbReference type="Gene3D" id="3.40.190.10">
    <property type="entry name" value="Periplasmic binding protein-like II"/>
    <property type="match status" value="1"/>
</dbReference>
<comment type="caution">
    <text evidence="3">The sequence shown here is derived from an EMBL/GenBank/DDBJ whole genome shotgun (WGS) entry which is preliminary data.</text>
</comment>
<protein>
    <submittedName>
        <fullName evidence="3">Tripartite tricarboxylate transporter substrate-binding protein</fullName>
    </submittedName>
</protein>
<dbReference type="InterPro" id="IPR042100">
    <property type="entry name" value="Bug_dom1"/>
</dbReference>
<accession>A0A9X1Y7H4</accession>
<dbReference type="AlphaFoldDB" id="A0A9X1Y7H4"/>
<feature type="compositionally biased region" description="Low complexity" evidence="2">
    <location>
        <begin position="17"/>
        <end position="26"/>
    </location>
</feature>
<dbReference type="EMBL" id="JALPRX010000046">
    <property type="protein sequence ID" value="MCK8784968.1"/>
    <property type="molecule type" value="Genomic_DNA"/>
</dbReference>
<dbReference type="SUPFAM" id="SSF53850">
    <property type="entry name" value="Periplasmic binding protein-like II"/>
    <property type="match status" value="1"/>
</dbReference>
<gene>
    <name evidence="3" type="ORF">M0638_11300</name>
</gene>
<organism evidence="3 4">
    <name type="scientific">Roseomonas acroporae</name>
    <dbReference type="NCBI Taxonomy" id="2937791"/>
    <lineage>
        <taxon>Bacteria</taxon>
        <taxon>Pseudomonadati</taxon>
        <taxon>Pseudomonadota</taxon>
        <taxon>Alphaproteobacteria</taxon>
        <taxon>Acetobacterales</taxon>
        <taxon>Roseomonadaceae</taxon>
        <taxon>Roseomonas</taxon>
    </lineage>
</organism>
<dbReference type="PANTHER" id="PTHR42928:SF5">
    <property type="entry name" value="BLR1237 PROTEIN"/>
    <property type="match status" value="1"/>
</dbReference>
<dbReference type="Gene3D" id="3.40.190.150">
    <property type="entry name" value="Bordetella uptake gene, domain 1"/>
    <property type="match status" value="1"/>
</dbReference>
<comment type="similarity">
    <text evidence="1">Belongs to the UPF0065 (bug) family.</text>
</comment>
<dbReference type="Proteomes" id="UP001139516">
    <property type="component" value="Unassembled WGS sequence"/>
</dbReference>
<reference evidence="3" key="1">
    <citation type="submission" date="2022-04" db="EMBL/GenBank/DDBJ databases">
        <title>Roseomonas acroporae sp. nov., isolated from coral Acropora digitifera.</title>
        <authorList>
            <person name="Sun H."/>
        </authorList>
    </citation>
    <scope>NUCLEOTIDE SEQUENCE</scope>
    <source>
        <strain evidence="3">NAR14</strain>
    </source>
</reference>
<proteinExistence type="inferred from homology"/>
<keyword evidence="4" id="KW-1185">Reference proteome</keyword>
<dbReference type="PANTHER" id="PTHR42928">
    <property type="entry name" value="TRICARBOXYLATE-BINDING PROTEIN"/>
    <property type="match status" value="1"/>
</dbReference>